<dbReference type="EMBL" id="SODD01000013">
    <property type="protein sequence ID" value="TDW20355.1"/>
    <property type="molecule type" value="Genomic_DNA"/>
</dbReference>
<keyword evidence="4" id="KW-1185">Reference proteome</keyword>
<sequence>MRSKKGFLLSESIIFMQVCMILVLFLSVCSQSIYKYLHIKRNTYDEELEMKTFYEEFRYVEPEEIEGNEDGEHTEQETEEDDNPYGV</sequence>
<gene>
    <name evidence="3" type="ORF">EDD63_11336</name>
</gene>
<name>A0A4R7ZRV6_9FIRM</name>
<protein>
    <submittedName>
        <fullName evidence="3">Uncharacterized protein</fullName>
    </submittedName>
</protein>
<keyword evidence="2" id="KW-0472">Membrane</keyword>
<evidence type="ECO:0000313" key="3">
    <source>
        <dbReference type="EMBL" id="TDW20355.1"/>
    </source>
</evidence>
<keyword evidence="2" id="KW-0812">Transmembrane</keyword>
<feature type="compositionally biased region" description="Acidic residues" evidence="1">
    <location>
        <begin position="77"/>
        <end position="87"/>
    </location>
</feature>
<accession>A0A4R7ZRV6</accession>
<organism evidence="3 4">
    <name type="scientific">Breznakia blatticola</name>
    <dbReference type="NCBI Taxonomy" id="1754012"/>
    <lineage>
        <taxon>Bacteria</taxon>
        <taxon>Bacillati</taxon>
        <taxon>Bacillota</taxon>
        <taxon>Erysipelotrichia</taxon>
        <taxon>Erysipelotrichales</taxon>
        <taxon>Erysipelotrichaceae</taxon>
        <taxon>Breznakia</taxon>
    </lineage>
</organism>
<keyword evidence="2" id="KW-1133">Transmembrane helix</keyword>
<feature type="transmembrane region" description="Helical" evidence="2">
    <location>
        <begin position="12"/>
        <end position="34"/>
    </location>
</feature>
<dbReference type="RefSeq" id="WP_134169224.1">
    <property type="nucleotide sequence ID" value="NZ_SODD01000013.1"/>
</dbReference>
<evidence type="ECO:0000256" key="2">
    <source>
        <dbReference type="SAM" id="Phobius"/>
    </source>
</evidence>
<dbReference type="Proteomes" id="UP000294743">
    <property type="component" value="Unassembled WGS sequence"/>
</dbReference>
<feature type="region of interest" description="Disordered" evidence="1">
    <location>
        <begin position="63"/>
        <end position="87"/>
    </location>
</feature>
<evidence type="ECO:0000256" key="1">
    <source>
        <dbReference type="SAM" id="MobiDB-lite"/>
    </source>
</evidence>
<evidence type="ECO:0000313" key="4">
    <source>
        <dbReference type="Proteomes" id="UP000294743"/>
    </source>
</evidence>
<reference evidence="3 4" key="1">
    <citation type="submission" date="2019-03" db="EMBL/GenBank/DDBJ databases">
        <title>Genomic Encyclopedia of Type Strains, Phase IV (KMG-IV): sequencing the most valuable type-strain genomes for metagenomic binning, comparative biology and taxonomic classification.</title>
        <authorList>
            <person name="Goeker M."/>
        </authorList>
    </citation>
    <scope>NUCLEOTIDE SEQUENCE [LARGE SCALE GENOMIC DNA]</scope>
    <source>
        <strain evidence="3 4">DSM 28867</strain>
    </source>
</reference>
<dbReference type="AlphaFoldDB" id="A0A4R7ZRV6"/>
<comment type="caution">
    <text evidence="3">The sequence shown here is derived from an EMBL/GenBank/DDBJ whole genome shotgun (WGS) entry which is preliminary data.</text>
</comment>
<proteinExistence type="predicted"/>